<name>A0A1L3NEH5_CLOSG</name>
<sequence>MRYSLFYKHEIITFNFSRESKKRIYDYKDDCVKFKDNVCFFINTINGHKILFKRYFMLNYEKYISK</sequence>
<proteinExistence type="predicted"/>
<protein>
    <submittedName>
        <fullName evidence="1">Uncharacterized protein</fullName>
    </submittedName>
</protein>
<gene>
    <name evidence="1" type="ORF">NPD5_1318</name>
</gene>
<accession>A0A1L3NEH5</accession>
<organism evidence="1 2">
    <name type="scientific">Clostridium sporogenes</name>
    <dbReference type="NCBI Taxonomy" id="1509"/>
    <lineage>
        <taxon>Bacteria</taxon>
        <taxon>Bacillati</taxon>
        <taxon>Bacillota</taxon>
        <taxon>Clostridia</taxon>
        <taxon>Eubacteriales</taxon>
        <taxon>Clostridiaceae</taxon>
        <taxon>Clostridium</taxon>
    </lineage>
</organism>
<dbReference type="Proteomes" id="UP000182204">
    <property type="component" value="Chromosome"/>
</dbReference>
<dbReference type="EMBL" id="CP013243">
    <property type="protein sequence ID" value="APH14513.1"/>
    <property type="molecule type" value="Genomic_DNA"/>
</dbReference>
<evidence type="ECO:0000313" key="2">
    <source>
        <dbReference type="Proteomes" id="UP000182204"/>
    </source>
</evidence>
<reference evidence="1 2" key="1">
    <citation type="submission" date="2015-11" db="EMBL/GenBank/DDBJ databases">
        <authorList>
            <person name="Hill K.K."/>
            <person name="Shirey T.B."/>
            <person name="Raphael B."/>
            <person name="Daligault H.E."/>
            <person name="Davenport K.W."/>
            <person name="Bruce D.C."/>
            <person name="Foley B.T."/>
            <person name="Johnson S.L."/>
        </authorList>
    </citation>
    <scope>NUCLEOTIDE SEQUENCE [LARGE SCALE GENOMIC DNA]</scope>
    <source>
        <strain evidence="1 2">CDC_1632</strain>
    </source>
</reference>
<evidence type="ECO:0000313" key="1">
    <source>
        <dbReference type="EMBL" id="APH14513.1"/>
    </source>
</evidence>
<dbReference type="AlphaFoldDB" id="A0A1L3NEH5"/>